<feature type="transmembrane region" description="Helical" evidence="1">
    <location>
        <begin position="343"/>
        <end position="366"/>
    </location>
</feature>
<keyword evidence="3" id="KW-1185">Reference proteome</keyword>
<name>T1KNX5_TETUR</name>
<feature type="transmembrane region" description="Helical" evidence="1">
    <location>
        <begin position="416"/>
        <end position="434"/>
    </location>
</feature>
<accession>T1KNX5</accession>
<dbReference type="AlphaFoldDB" id="T1KNX5"/>
<feature type="transmembrane region" description="Helical" evidence="1">
    <location>
        <begin position="127"/>
        <end position="148"/>
    </location>
</feature>
<dbReference type="GeneID" id="107365881"/>
<keyword evidence="1" id="KW-1133">Transmembrane helix</keyword>
<dbReference type="OrthoDB" id="10632217at2759"/>
<feature type="transmembrane region" description="Helical" evidence="1">
    <location>
        <begin position="311"/>
        <end position="331"/>
    </location>
</feature>
<feature type="transmembrane region" description="Helical" evidence="1">
    <location>
        <begin position="187"/>
        <end position="211"/>
    </location>
</feature>
<evidence type="ECO:0000313" key="3">
    <source>
        <dbReference type="Proteomes" id="UP000015104"/>
    </source>
</evidence>
<evidence type="ECO:0008006" key="4">
    <source>
        <dbReference type="Google" id="ProtNLM"/>
    </source>
</evidence>
<proteinExistence type="predicted"/>
<feature type="transmembrane region" description="Helical" evidence="1">
    <location>
        <begin position="84"/>
        <end position="103"/>
    </location>
</feature>
<keyword evidence="1" id="KW-0472">Membrane</keyword>
<dbReference type="RefSeq" id="XP_015788939.2">
    <property type="nucleotide sequence ID" value="XM_015933453.2"/>
</dbReference>
<dbReference type="EMBL" id="CAEY01000278">
    <property type="status" value="NOT_ANNOTATED_CDS"/>
    <property type="molecule type" value="Genomic_DNA"/>
</dbReference>
<dbReference type="HOGENOM" id="CLU_643018_0_0_1"/>
<reference evidence="2" key="2">
    <citation type="submission" date="2015-06" db="UniProtKB">
        <authorList>
            <consortium name="EnsemblMetazoa"/>
        </authorList>
    </citation>
    <scope>IDENTIFICATION</scope>
</reference>
<evidence type="ECO:0000256" key="1">
    <source>
        <dbReference type="SAM" id="Phobius"/>
    </source>
</evidence>
<dbReference type="Proteomes" id="UP000015104">
    <property type="component" value="Unassembled WGS sequence"/>
</dbReference>
<sequence>MNWFHFTTMKHCIPKVFTFAGFKANLIKAIQSVFGLHLTNFDDSEVIVILKRFESICVSFNILPNGFDQDQSITPSKWTKAKSILYSSLMTVNIVHLLFLSVFDSPEHLSIILGDFFYGHPSRRYVWIYWTILLIFGEVLRHYWIYLYRNGKSFSFRWHKGYKPEALFMSKFYCHKYSFIASTLANLWIRAILLFGIGLGPVLIIIVQLVSQLPKTPQQFIFTYSWLLIDYFGIFCTLANLILTGAIITIDLSYFFLRCAHVTQALQNFVDEKMCLQRSNFLPYYETIIQDIIVFLNQTESRNHKVRNWMIFMYLGISFSADFGFYTAAIVHIDHGSLDFVTIAISALSIFTIGISSYVSGIMLAMMQSCYKNNMKVAKYLPSNVNSFIKFADLQSRLSRTDIAFTVGSILDMTKWLFVIYLIENAGLVMMFIINVK</sequence>
<keyword evidence="1" id="KW-0812">Transmembrane</keyword>
<dbReference type="EnsemblMetazoa" id="tetur16g02540.1">
    <property type="protein sequence ID" value="tetur16g02540.1"/>
    <property type="gene ID" value="tetur16g02540"/>
</dbReference>
<dbReference type="KEGG" id="tut:107365881"/>
<reference evidence="3" key="1">
    <citation type="submission" date="2011-08" db="EMBL/GenBank/DDBJ databases">
        <authorList>
            <person name="Rombauts S."/>
        </authorList>
    </citation>
    <scope>NUCLEOTIDE SEQUENCE</scope>
    <source>
        <strain evidence="3">London</strain>
    </source>
</reference>
<evidence type="ECO:0000313" key="2">
    <source>
        <dbReference type="EnsemblMetazoa" id="tetur16g02540.1"/>
    </source>
</evidence>
<protein>
    <recommendedName>
        <fullName evidence="4">Gustatory receptor</fullName>
    </recommendedName>
</protein>
<organism evidence="2 3">
    <name type="scientific">Tetranychus urticae</name>
    <name type="common">Two-spotted spider mite</name>
    <dbReference type="NCBI Taxonomy" id="32264"/>
    <lineage>
        <taxon>Eukaryota</taxon>
        <taxon>Metazoa</taxon>
        <taxon>Ecdysozoa</taxon>
        <taxon>Arthropoda</taxon>
        <taxon>Chelicerata</taxon>
        <taxon>Arachnida</taxon>
        <taxon>Acari</taxon>
        <taxon>Acariformes</taxon>
        <taxon>Trombidiformes</taxon>
        <taxon>Prostigmata</taxon>
        <taxon>Eleutherengona</taxon>
        <taxon>Raphignathae</taxon>
        <taxon>Tetranychoidea</taxon>
        <taxon>Tetranychidae</taxon>
        <taxon>Tetranychus</taxon>
    </lineage>
</organism>
<feature type="transmembrane region" description="Helical" evidence="1">
    <location>
        <begin position="231"/>
        <end position="257"/>
    </location>
</feature>